<sequence length="425" mass="49949">MDKKKDHLLPQLLYGSWRPWTREGTTRFMEGRRDRRPVKKHSQPPLLSEVDTPEPEGRIARAYEKYIAEYLSKWYGSAIESIESRGETEDQKYHYAVVRGDLQNLLLDISSIRQRIRYHPEEKENPISKFVMEVVSLRLANLLLDLQKRYPAFNKQVYSEADIYLELLDRRPPDPSPHRPTVIWHRQQSNHYLHKLATTEGADEPLISGITDVMDEIDNRLSAMGGETTDFRTLAALFHHLENALFLWKMETSFLERHPERLCEADFCREWVRQMITNLVAGEDDKAIHQRFQQLIEVRSWFDLHLSHHRSGGEYPMSEAGRWVLLVEQLMDSEKLSIGTSEDEEVSYGAAGNGAAENEISAFVKFFQETYVHKQEVEIAMGINHKTLKKYLDMAEKPIKRLRLKQNVWYHEEDLKRFLEKHTEM</sequence>
<proteinExistence type="predicted"/>
<evidence type="ECO:0000313" key="2">
    <source>
        <dbReference type="EMBL" id="MCW9709145.1"/>
    </source>
</evidence>
<organism evidence="2 3">
    <name type="scientific">Fodinibius salsisoli</name>
    <dbReference type="NCBI Taxonomy" id="2820877"/>
    <lineage>
        <taxon>Bacteria</taxon>
        <taxon>Pseudomonadati</taxon>
        <taxon>Balneolota</taxon>
        <taxon>Balneolia</taxon>
        <taxon>Balneolales</taxon>
        <taxon>Balneolaceae</taxon>
        <taxon>Fodinibius</taxon>
    </lineage>
</organism>
<accession>A0ABT3PTF8</accession>
<reference evidence="2 3" key="1">
    <citation type="submission" date="2021-03" db="EMBL/GenBank/DDBJ databases">
        <title>Aliifodinibius sp. nov., a new bacterium isolated from saline soil.</title>
        <authorList>
            <person name="Galisteo C."/>
            <person name="De La Haba R."/>
            <person name="Sanchez-Porro C."/>
            <person name="Ventosa A."/>
        </authorList>
    </citation>
    <scope>NUCLEOTIDE SEQUENCE [LARGE SCALE GENOMIC DNA]</scope>
    <source>
        <strain evidence="2 3">1BSP15-2V2</strain>
    </source>
</reference>
<dbReference type="EMBL" id="JAGGJA010000023">
    <property type="protein sequence ID" value="MCW9709145.1"/>
    <property type="molecule type" value="Genomic_DNA"/>
</dbReference>
<keyword evidence="3" id="KW-1185">Reference proteome</keyword>
<gene>
    <name evidence="2" type="ORF">J6I44_19950</name>
</gene>
<evidence type="ECO:0000313" key="3">
    <source>
        <dbReference type="Proteomes" id="UP001207918"/>
    </source>
</evidence>
<comment type="caution">
    <text evidence="2">The sequence shown here is derived from an EMBL/GenBank/DDBJ whole genome shotgun (WGS) entry which is preliminary data.</text>
</comment>
<feature type="region of interest" description="Disordered" evidence="1">
    <location>
        <begin position="28"/>
        <end position="53"/>
    </location>
</feature>
<protein>
    <recommendedName>
        <fullName evidence="4">Helix-turn-helix domain-containing protein</fullName>
    </recommendedName>
</protein>
<evidence type="ECO:0000256" key="1">
    <source>
        <dbReference type="SAM" id="MobiDB-lite"/>
    </source>
</evidence>
<dbReference type="Proteomes" id="UP001207918">
    <property type="component" value="Unassembled WGS sequence"/>
</dbReference>
<dbReference type="RefSeq" id="WP_265768016.1">
    <property type="nucleotide sequence ID" value="NZ_JAGGJA010000023.1"/>
</dbReference>
<evidence type="ECO:0008006" key="4">
    <source>
        <dbReference type="Google" id="ProtNLM"/>
    </source>
</evidence>
<name>A0ABT3PTF8_9BACT</name>